<accession>A0A2C9GRJ7</accession>
<dbReference type="PANTHER" id="PTHR20898:SF1">
    <property type="entry name" value="MD-2-RELATED LIPID-RECOGNITION DOMAIN-CONTAINING PROTEIN"/>
    <property type="match status" value="1"/>
</dbReference>
<dbReference type="EnsemblMetazoa" id="AARA017191-RA">
    <property type="protein sequence ID" value="AARA017191-PA"/>
    <property type="gene ID" value="AARA017191"/>
</dbReference>
<dbReference type="SMART" id="SM00697">
    <property type="entry name" value="DM8"/>
    <property type="match status" value="1"/>
</dbReference>
<dbReference type="AlphaFoldDB" id="A0A2C9GRJ7"/>
<protein>
    <submittedName>
        <fullName evidence="1">Uncharacterized protein</fullName>
    </submittedName>
</protein>
<organism evidence="1 2">
    <name type="scientific">Anopheles arabiensis</name>
    <name type="common">Mosquito</name>
    <dbReference type="NCBI Taxonomy" id="7173"/>
    <lineage>
        <taxon>Eukaryota</taxon>
        <taxon>Metazoa</taxon>
        <taxon>Ecdysozoa</taxon>
        <taxon>Arthropoda</taxon>
        <taxon>Hexapoda</taxon>
        <taxon>Insecta</taxon>
        <taxon>Pterygota</taxon>
        <taxon>Neoptera</taxon>
        <taxon>Endopterygota</taxon>
        <taxon>Diptera</taxon>
        <taxon>Nematocera</taxon>
        <taxon>Culicoidea</taxon>
        <taxon>Culicidae</taxon>
        <taxon>Anophelinae</taxon>
        <taxon>Anopheles</taxon>
    </lineage>
</organism>
<dbReference type="Pfam" id="PF06477">
    <property type="entry name" value="DUF1091"/>
    <property type="match status" value="1"/>
</dbReference>
<name>A0A2C9GRJ7_ANOAR</name>
<dbReference type="EMBL" id="APCN01001435">
    <property type="status" value="NOT_ANNOTATED_CDS"/>
    <property type="molecule type" value="Genomic_DNA"/>
</dbReference>
<dbReference type="PANTHER" id="PTHR20898">
    <property type="entry name" value="DAEDALUS ON 3-RELATED-RELATED"/>
    <property type="match status" value="1"/>
</dbReference>
<proteinExistence type="predicted"/>
<evidence type="ECO:0000313" key="2">
    <source>
        <dbReference type="Proteomes" id="UP000075840"/>
    </source>
</evidence>
<dbReference type="VEuPathDB" id="VectorBase:AARA017191"/>
<evidence type="ECO:0000313" key="1">
    <source>
        <dbReference type="EnsemblMetazoa" id="AARA017191-PA"/>
    </source>
</evidence>
<keyword evidence="2" id="KW-1185">Reference proteome</keyword>
<reference evidence="1" key="1">
    <citation type="submission" date="2022-08" db="UniProtKB">
        <authorList>
            <consortium name="EnsemblMetazoa"/>
        </authorList>
    </citation>
    <scope>IDENTIFICATION</scope>
    <source>
        <strain evidence="1">Dongola</strain>
    </source>
</reference>
<dbReference type="Proteomes" id="UP000075840">
    <property type="component" value="Unassembled WGS sequence"/>
</dbReference>
<dbReference type="InterPro" id="IPR010512">
    <property type="entry name" value="DUF1091"/>
</dbReference>
<sequence length="207" mass="23587">MFHSNRSQHELWYDHCPVDTASVLRPDRIANRYSLIVSLSGYRLTPFITHVQLTDNPKYMNITITVTTTEEENLIDIDMNVIQPLHNPRAIVVLFLDIASGAFQTPFYNQTINICSLLRHPDKHRLLQIVYRVMKKHGNVPSGCPIPVGLYKYRDIHTAQVRLPAFFGRADFMVEAVGLIGMGKVRTFEGRCYGHIRGVKCSSASRC</sequence>